<evidence type="ECO:0000256" key="7">
    <source>
        <dbReference type="SAM" id="Phobius"/>
    </source>
</evidence>
<dbReference type="Proteomes" id="UP000248961">
    <property type="component" value="Unassembled WGS sequence"/>
</dbReference>
<feature type="domain" description="Ferric oxidoreductase" evidence="8">
    <location>
        <begin position="207"/>
        <end position="299"/>
    </location>
</feature>
<keyword evidence="2" id="KW-0813">Transport</keyword>
<evidence type="ECO:0000256" key="5">
    <source>
        <dbReference type="ARBA" id="ARBA00023065"/>
    </source>
</evidence>
<keyword evidence="5" id="KW-0406">Ion transport</keyword>
<evidence type="ECO:0000256" key="3">
    <source>
        <dbReference type="ARBA" id="ARBA00022692"/>
    </source>
</evidence>
<dbReference type="InterPro" id="IPR051410">
    <property type="entry name" value="Ferric/Cupric_Reductase"/>
</dbReference>
<evidence type="ECO:0000256" key="6">
    <source>
        <dbReference type="ARBA" id="ARBA00023136"/>
    </source>
</evidence>
<dbReference type="PANTHER" id="PTHR32361:SF9">
    <property type="entry name" value="FERRIC REDUCTASE TRANSMEMBRANE COMPONENT 3-RELATED"/>
    <property type="match status" value="1"/>
</dbReference>
<accession>A0A395I0H3</accession>
<dbReference type="VEuPathDB" id="FungiDB:BO97DRAFT_469907"/>
<dbReference type="SUPFAM" id="SSF52343">
    <property type="entry name" value="Ferredoxin reductase-like, C-terminal NADP-linked domain"/>
    <property type="match status" value="1"/>
</dbReference>
<evidence type="ECO:0000313" key="9">
    <source>
        <dbReference type="EMBL" id="RAL13179.1"/>
    </source>
</evidence>
<dbReference type="InterPro" id="IPR013130">
    <property type="entry name" value="Fe3_Rdtase_TM_dom"/>
</dbReference>
<dbReference type="GO" id="GO:0015677">
    <property type="term" value="P:copper ion import"/>
    <property type="evidence" value="ECO:0007669"/>
    <property type="project" value="TreeGrafter"/>
</dbReference>
<dbReference type="RefSeq" id="XP_025552333.1">
    <property type="nucleotide sequence ID" value="XM_025699887.1"/>
</dbReference>
<dbReference type="STRING" id="1450537.A0A395I0H3"/>
<dbReference type="GO" id="GO:0006879">
    <property type="term" value="P:intracellular iron ion homeostasis"/>
    <property type="evidence" value="ECO:0007669"/>
    <property type="project" value="TreeGrafter"/>
</dbReference>
<comment type="subcellular location">
    <subcellularLocation>
        <location evidence="1">Membrane</location>
        <topology evidence="1">Multi-pass membrane protein</topology>
    </subcellularLocation>
</comment>
<evidence type="ECO:0000256" key="2">
    <source>
        <dbReference type="ARBA" id="ARBA00022448"/>
    </source>
</evidence>
<reference evidence="9 10" key="1">
    <citation type="submission" date="2018-02" db="EMBL/GenBank/DDBJ databases">
        <title>The genomes of Aspergillus section Nigri reveals drivers in fungal speciation.</title>
        <authorList>
            <consortium name="DOE Joint Genome Institute"/>
            <person name="Vesth T.C."/>
            <person name="Nybo J."/>
            <person name="Theobald S."/>
            <person name="Brandl J."/>
            <person name="Frisvad J.C."/>
            <person name="Nielsen K.F."/>
            <person name="Lyhne E.K."/>
            <person name="Kogle M.E."/>
            <person name="Kuo A."/>
            <person name="Riley R."/>
            <person name="Clum A."/>
            <person name="Nolan M."/>
            <person name="Lipzen A."/>
            <person name="Salamov A."/>
            <person name="Henrissat B."/>
            <person name="Wiebenga A."/>
            <person name="De vries R.P."/>
            <person name="Grigoriev I.V."/>
            <person name="Mortensen U.H."/>
            <person name="Andersen M.R."/>
            <person name="Baker S.E."/>
        </authorList>
    </citation>
    <scope>NUCLEOTIDE SEQUENCE [LARGE SCALE GENOMIC DNA]</scope>
    <source>
        <strain evidence="9 10">CBS 101889</strain>
    </source>
</reference>
<evidence type="ECO:0000256" key="4">
    <source>
        <dbReference type="ARBA" id="ARBA00022989"/>
    </source>
</evidence>
<feature type="transmembrane region" description="Helical" evidence="7">
    <location>
        <begin position="284"/>
        <end position="303"/>
    </location>
</feature>
<keyword evidence="10" id="KW-1185">Reference proteome</keyword>
<feature type="transmembrane region" description="Helical" evidence="7">
    <location>
        <begin position="226"/>
        <end position="248"/>
    </location>
</feature>
<feature type="transmembrane region" description="Helical" evidence="7">
    <location>
        <begin position="255"/>
        <end position="278"/>
    </location>
</feature>
<dbReference type="GO" id="GO:0000293">
    <property type="term" value="F:ferric-chelate reductase activity"/>
    <property type="evidence" value="ECO:0007669"/>
    <property type="project" value="TreeGrafter"/>
</dbReference>
<dbReference type="GO" id="GO:0006826">
    <property type="term" value="P:iron ion transport"/>
    <property type="evidence" value="ECO:0007669"/>
    <property type="project" value="TreeGrafter"/>
</dbReference>
<dbReference type="AlphaFoldDB" id="A0A395I0H3"/>
<evidence type="ECO:0000259" key="8">
    <source>
        <dbReference type="Pfam" id="PF01794"/>
    </source>
</evidence>
<dbReference type="GO" id="GO:0005886">
    <property type="term" value="C:plasma membrane"/>
    <property type="evidence" value="ECO:0007669"/>
    <property type="project" value="TreeGrafter"/>
</dbReference>
<feature type="transmembrane region" description="Helical" evidence="7">
    <location>
        <begin position="201"/>
        <end position="220"/>
    </location>
</feature>
<name>A0A395I0H3_ASPHC</name>
<dbReference type="Gene3D" id="3.40.50.80">
    <property type="entry name" value="Nucleotide-binding domain of ferredoxin-NADP reductase (FNR) module"/>
    <property type="match status" value="1"/>
</dbReference>
<sequence>MVSTCHLSVSTFAPNTVLALGLSSYAAAKGFSPTNANQYCIYTIYESFSSLKWQDTINATSAKSGEDLCAYNGASLMRLDAIEAEATTEYIEQLPFLNPNTETQAKIARTADDTISLNIAWGVHGYWAFVVLVGMVSNSLTWLFHGRVTGQPQDTEKPRSHLQFRHRSNPVCRIFDAVNTYLNLSPSLGTYHQRLWYGCKVLLPLQALAIWATGWVFHTFNLFNRHLARVTVIYAIFHSISYTVKYLAYYLQTDWFCFGIVATVLISLMILISCAALRKRFYELFLIVHIIFGIVIVYALFTFDRLLRLVRLAICNLRIKHSDAIHPTDRSTITYYHESDLLQMEIQPSSLPILPKAGHYFHLYQPATLRRWENHPFTMSSFRGGCTLAPQHRLKTQCFNAGGTFHPTLLLEGPYGRHEELGSSFSNIVMIMCGTGISVATAYLRDLVLGDDVPAVQIELHWTVREVALVREVCYAELREFLDRPDVKVRFYCLRGGVGSLVTGAAEGVHGVKDGRAPIARIVGGAAARAREDCCPVAVLVYGPAGMADACRAAVCEARRGGYRMEYLEEAYGWQNSGYGGLKGV</sequence>
<proteinExistence type="predicted"/>
<dbReference type="OrthoDB" id="167398at2759"/>
<dbReference type="PANTHER" id="PTHR32361">
    <property type="entry name" value="FERRIC/CUPRIC REDUCTASE TRANSMEMBRANE COMPONENT"/>
    <property type="match status" value="1"/>
</dbReference>
<dbReference type="GeneID" id="37204176"/>
<protein>
    <recommendedName>
        <fullName evidence="8">Ferric oxidoreductase domain-containing protein</fullName>
    </recommendedName>
</protein>
<dbReference type="InterPro" id="IPR039261">
    <property type="entry name" value="FNR_nucleotide-bd"/>
</dbReference>
<gene>
    <name evidence="9" type="ORF">BO97DRAFT_469907</name>
</gene>
<dbReference type="CDD" id="cd06186">
    <property type="entry name" value="NOX_Duox_like_FAD_NADP"/>
    <property type="match status" value="1"/>
</dbReference>
<dbReference type="Pfam" id="PF01794">
    <property type="entry name" value="Ferric_reduct"/>
    <property type="match status" value="1"/>
</dbReference>
<evidence type="ECO:0000313" key="10">
    <source>
        <dbReference type="Proteomes" id="UP000248961"/>
    </source>
</evidence>
<keyword evidence="4 7" id="KW-1133">Transmembrane helix</keyword>
<keyword evidence="3 7" id="KW-0812">Transmembrane</keyword>
<dbReference type="EMBL" id="KZ824280">
    <property type="protein sequence ID" value="RAL13179.1"/>
    <property type="molecule type" value="Genomic_DNA"/>
</dbReference>
<evidence type="ECO:0000256" key="1">
    <source>
        <dbReference type="ARBA" id="ARBA00004141"/>
    </source>
</evidence>
<keyword evidence="6 7" id="KW-0472">Membrane</keyword>
<organism evidence="9 10">
    <name type="scientific">Aspergillus homomorphus (strain CBS 101889)</name>
    <dbReference type="NCBI Taxonomy" id="1450537"/>
    <lineage>
        <taxon>Eukaryota</taxon>
        <taxon>Fungi</taxon>
        <taxon>Dikarya</taxon>
        <taxon>Ascomycota</taxon>
        <taxon>Pezizomycotina</taxon>
        <taxon>Eurotiomycetes</taxon>
        <taxon>Eurotiomycetidae</taxon>
        <taxon>Eurotiales</taxon>
        <taxon>Aspergillaceae</taxon>
        <taxon>Aspergillus</taxon>
        <taxon>Aspergillus subgen. Circumdati</taxon>
    </lineage>
</organism>